<reference evidence="2" key="1">
    <citation type="submission" date="2023-10" db="EMBL/GenBank/DDBJ databases">
        <authorList>
            <person name="Hackl T."/>
        </authorList>
    </citation>
    <scope>NUCLEOTIDE SEQUENCE</scope>
</reference>
<dbReference type="InterPro" id="IPR029063">
    <property type="entry name" value="SAM-dependent_MTases_sf"/>
</dbReference>
<comment type="caution">
    <text evidence="2">The sequence shown here is derived from an EMBL/GenBank/DDBJ whole genome shotgun (WGS) entry which is preliminary data.</text>
</comment>
<evidence type="ECO:0000313" key="2">
    <source>
        <dbReference type="EMBL" id="CAJ2504435.1"/>
    </source>
</evidence>
<keyword evidence="3" id="KW-1185">Reference proteome</keyword>
<evidence type="ECO:0000256" key="1">
    <source>
        <dbReference type="ARBA" id="ARBA00038158"/>
    </source>
</evidence>
<accession>A0AAI8VHC2</accession>
<evidence type="ECO:0000313" key="3">
    <source>
        <dbReference type="Proteomes" id="UP001295740"/>
    </source>
</evidence>
<dbReference type="SUPFAM" id="SSF53335">
    <property type="entry name" value="S-adenosyl-L-methionine-dependent methyltransferases"/>
    <property type="match status" value="1"/>
</dbReference>
<dbReference type="Proteomes" id="UP001295740">
    <property type="component" value="Unassembled WGS sequence"/>
</dbReference>
<organism evidence="2 3">
    <name type="scientific">Anthostomella pinea</name>
    <dbReference type="NCBI Taxonomy" id="933095"/>
    <lineage>
        <taxon>Eukaryota</taxon>
        <taxon>Fungi</taxon>
        <taxon>Dikarya</taxon>
        <taxon>Ascomycota</taxon>
        <taxon>Pezizomycotina</taxon>
        <taxon>Sordariomycetes</taxon>
        <taxon>Xylariomycetidae</taxon>
        <taxon>Xylariales</taxon>
        <taxon>Xylariaceae</taxon>
        <taxon>Anthostomella</taxon>
    </lineage>
</organism>
<name>A0AAI8VHC2_9PEZI</name>
<dbReference type="PANTHER" id="PTHR43591:SF105">
    <property type="entry name" value="METHYLTRANSFERASE DOMAIN-CONTAINING PROTEIN-RELATED"/>
    <property type="match status" value="1"/>
</dbReference>
<dbReference type="GO" id="GO:0008168">
    <property type="term" value="F:methyltransferase activity"/>
    <property type="evidence" value="ECO:0007669"/>
    <property type="project" value="TreeGrafter"/>
</dbReference>
<protein>
    <submittedName>
        <fullName evidence="2">Uu.00g118290.m01.CDS01</fullName>
    </submittedName>
</protein>
<dbReference type="CDD" id="cd02440">
    <property type="entry name" value="AdoMet_MTases"/>
    <property type="match status" value="1"/>
</dbReference>
<dbReference type="Pfam" id="PF13489">
    <property type="entry name" value="Methyltransf_23"/>
    <property type="match status" value="1"/>
</dbReference>
<comment type="similarity">
    <text evidence="1">Belongs to the methyltransferase superfamily. LaeA methyltransferase family.</text>
</comment>
<dbReference type="EMBL" id="CAUWAG010000006">
    <property type="protein sequence ID" value="CAJ2504435.1"/>
    <property type="molecule type" value="Genomic_DNA"/>
</dbReference>
<sequence length="279" mass="30389">MAAVQYDHAYPLDNQEEVSRLGNQHDVIKDTTGGRLILAPIDFTASPLKILDSGTADGTWIRDVAGLYPSIEHEFYGTDIKPAEFPVDPPKGTNYQVHDINNPWPGDWEGRFDFVHQRLVLVAAGANQENALKSLGRLVRPGGWIQVMEATNELPESCGPEMRKFVGVMNSVFQVMGADLKATERISEWLGEAGFVDIEHCTLPMKLGAQNPDATLAQRGVFSTSTAAKGLAKFAKSLPPGTTDLSSEELDTLGTGLEKELMKVGGVYPLQAVWGRKPV</sequence>
<dbReference type="PANTHER" id="PTHR43591">
    <property type="entry name" value="METHYLTRANSFERASE"/>
    <property type="match status" value="1"/>
</dbReference>
<proteinExistence type="inferred from homology"/>
<gene>
    <name evidence="2" type="ORF">KHLLAP_LOCUS4903</name>
</gene>
<dbReference type="Gene3D" id="3.40.50.150">
    <property type="entry name" value="Vaccinia Virus protein VP39"/>
    <property type="match status" value="1"/>
</dbReference>
<dbReference type="AlphaFoldDB" id="A0AAI8VHC2"/>